<gene>
    <name evidence="1" type="ORF">RJT34_09484</name>
</gene>
<sequence>MIKGAGGVYVEIRKQSEGVLGTKMLRLGYKSLQTLKLRLTLLLFNLSLSRAAEDFRASSLCEVIDFDEENVCLC</sequence>
<dbReference type="Proteomes" id="UP001359559">
    <property type="component" value="Unassembled WGS sequence"/>
</dbReference>
<protein>
    <submittedName>
        <fullName evidence="1">Uncharacterized protein</fullName>
    </submittedName>
</protein>
<reference evidence="1 2" key="1">
    <citation type="submission" date="2024-01" db="EMBL/GenBank/DDBJ databases">
        <title>The genomes of 5 underutilized Papilionoideae crops provide insights into root nodulation and disease resistance.</title>
        <authorList>
            <person name="Yuan L."/>
        </authorList>
    </citation>
    <scope>NUCLEOTIDE SEQUENCE [LARGE SCALE GENOMIC DNA]</scope>
    <source>
        <strain evidence="1">LY-2023</strain>
        <tissue evidence="1">Leaf</tissue>
    </source>
</reference>
<keyword evidence="2" id="KW-1185">Reference proteome</keyword>
<name>A0AAN9PTB2_CLITE</name>
<evidence type="ECO:0000313" key="2">
    <source>
        <dbReference type="Proteomes" id="UP001359559"/>
    </source>
</evidence>
<evidence type="ECO:0000313" key="1">
    <source>
        <dbReference type="EMBL" id="KAK7311375.1"/>
    </source>
</evidence>
<proteinExistence type="predicted"/>
<dbReference type="EMBL" id="JAYKXN010000002">
    <property type="protein sequence ID" value="KAK7311375.1"/>
    <property type="molecule type" value="Genomic_DNA"/>
</dbReference>
<dbReference type="AlphaFoldDB" id="A0AAN9PTB2"/>
<accession>A0AAN9PTB2</accession>
<comment type="caution">
    <text evidence="1">The sequence shown here is derived from an EMBL/GenBank/DDBJ whole genome shotgun (WGS) entry which is preliminary data.</text>
</comment>
<organism evidence="1 2">
    <name type="scientific">Clitoria ternatea</name>
    <name type="common">Butterfly pea</name>
    <dbReference type="NCBI Taxonomy" id="43366"/>
    <lineage>
        <taxon>Eukaryota</taxon>
        <taxon>Viridiplantae</taxon>
        <taxon>Streptophyta</taxon>
        <taxon>Embryophyta</taxon>
        <taxon>Tracheophyta</taxon>
        <taxon>Spermatophyta</taxon>
        <taxon>Magnoliopsida</taxon>
        <taxon>eudicotyledons</taxon>
        <taxon>Gunneridae</taxon>
        <taxon>Pentapetalae</taxon>
        <taxon>rosids</taxon>
        <taxon>fabids</taxon>
        <taxon>Fabales</taxon>
        <taxon>Fabaceae</taxon>
        <taxon>Papilionoideae</taxon>
        <taxon>50 kb inversion clade</taxon>
        <taxon>NPAAA clade</taxon>
        <taxon>indigoferoid/millettioid clade</taxon>
        <taxon>Phaseoleae</taxon>
        <taxon>Clitoria</taxon>
    </lineage>
</organism>